<feature type="region of interest" description="Disordered" evidence="1">
    <location>
        <begin position="648"/>
        <end position="719"/>
    </location>
</feature>
<comment type="caution">
    <text evidence="2">The sequence shown here is derived from an EMBL/GenBank/DDBJ whole genome shotgun (WGS) entry which is preliminary data.</text>
</comment>
<organism evidence="2 3">
    <name type="scientific">Sclerotinia trifoliorum</name>
    <dbReference type="NCBI Taxonomy" id="28548"/>
    <lineage>
        <taxon>Eukaryota</taxon>
        <taxon>Fungi</taxon>
        <taxon>Dikarya</taxon>
        <taxon>Ascomycota</taxon>
        <taxon>Pezizomycotina</taxon>
        <taxon>Leotiomycetes</taxon>
        <taxon>Helotiales</taxon>
        <taxon>Sclerotiniaceae</taxon>
        <taxon>Sclerotinia</taxon>
    </lineage>
</organism>
<evidence type="ECO:0000256" key="1">
    <source>
        <dbReference type="SAM" id="MobiDB-lite"/>
    </source>
</evidence>
<feature type="region of interest" description="Disordered" evidence="1">
    <location>
        <begin position="160"/>
        <end position="190"/>
    </location>
</feature>
<sequence length="770" mass="82359">MIRTGTSKSSTISRSITTGKGTSSSEKPSKTTTISKSRSSTSETKSKTTSSSSSGTRGITTNPTFTSDTVTGTITSAPSGFSALTLSGTKSYTENDRVTTTGSDSCSTLLPLVIVRGGRGVVFWNLPQIPHVEFSLPGLPKIHLPCIRIFGASIGFKGTKTTSATKTSHSATTTKTSSSSSRSSSSSSASCTVTKTASDCLIVSVKLLVSRALQHVHQQSLAARSKGLQPQQGEHNVTSVCTATACIGGCIPGPTQGKNVPSYTTPEPVTTDLDLRRHNIAGRVPLDKRGVTSDILSLGGCTMAKSLTQPAWPAITKDIMGPDGKGKLVASYKSISRYDRATNIGCVFTTTRLDVAAFTNAPAFTDYSGKVYKNNNDGSLDHAYEKAWLEQFFDTTFKNQIDAGKISCSEINQIFFPPGCTKLLQPIFDGLASNDSLDFIIMSQYINGWKSIFFPEPGAKFYQEYLTSDWLIPATGGDAGWKWPSGHTSTQFSAKDALVVMLGYFEKVLYGSLEMKAANILNAHDKIIKQDNIAPYKSAFPGTDGIASAYKDFMTKTILPQINAPPKYLTNLWKNRIMPDIANAKKLKDVGTDLANTKNPGKHLPEWTKINNLITAHESHYNPGGTYSWDYKFAFTWNAIRKRSDGLDERQDCSVEVTPTPTLKRTSSRTSTSKLSGTSKPRSSTQITPTLDTSISRSTSSANSQTLSSAITSSPSASTSLLSSSIPISSSSSKSLSSSTSSSARALPSECPLCCECFDDSNGGCNCLCS</sequence>
<accession>A0A8H2ZSC0</accession>
<feature type="compositionally biased region" description="Polar residues" evidence="1">
    <location>
        <begin position="62"/>
        <end position="71"/>
    </location>
</feature>
<evidence type="ECO:0000313" key="3">
    <source>
        <dbReference type="Proteomes" id="UP000624404"/>
    </source>
</evidence>
<feature type="compositionally biased region" description="Low complexity" evidence="1">
    <location>
        <begin position="1"/>
        <end position="61"/>
    </location>
</feature>
<proteinExistence type="predicted"/>
<keyword evidence="3" id="KW-1185">Reference proteome</keyword>
<dbReference type="OrthoDB" id="3565390at2759"/>
<gene>
    <name evidence="2" type="ORF">SCLTRI_LOCUS8642</name>
</gene>
<dbReference type="AlphaFoldDB" id="A0A8H2ZSC0"/>
<feature type="compositionally biased region" description="Polar residues" evidence="1">
    <location>
        <begin position="682"/>
        <end position="692"/>
    </location>
</feature>
<dbReference type="EMBL" id="CAJHIA010000032">
    <property type="protein sequence ID" value="CAD6448847.1"/>
    <property type="molecule type" value="Genomic_DNA"/>
</dbReference>
<evidence type="ECO:0000313" key="2">
    <source>
        <dbReference type="EMBL" id="CAD6448847.1"/>
    </source>
</evidence>
<protein>
    <submittedName>
        <fullName evidence="2">21725305-b7ef-4914-aa7c-2f61d60e08b6</fullName>
    </submittedName>
</protein>
<name>A0A8H2ZSC0_9HELO</name>
<feature type="region of interest" description="Disordered" evidence="1">
    <location>
        <begin position="1"/>
        <end position="71"/>
    </location>
</feature>
<reference evidence="2" key="1">
    <citation type="submission" date="2020-10" db="EMBL/GenBank/DDBJ databases">
        <authorList>
            <person name="Kusch S."/>
        </authorList>
    </citation>
    <scope>NUCLEOTIDE SEQUENCE</scope>
    <source>
        <strain evidence="2">SwB9</strain>
    </source>
</reference>
<feature type="compositionally biased region" description="Low complexity" evidence="1">
    <location>
        <begin position="658"/>
        <end position="681"/>
    </location>
</feature>
<dbReference type="Proteomes" id="UP000624404">
    <property type="component" value="Unassembled WGS sequence"/>
</dbReference>
<feature type="compositionally biased region" description="Low complexity" evidence="1">
    <location>
        <begin position="693"/>
        <end position="719"/>
    </location>
</feature>